<evidence type="ECO:0000313" key="3">
    <source>
        <dbReference type="Proteomes" id="UP001302978"/>
    </source>
</evidence>
<keyword evidence="3" id="KW-1185">Reference proteome</keyword>
<evidence type="ECO:0000259" key="1">
    <source>
        <dbReference type="Pfam" id="PF07796"/>
    </source>
</evidence>
<organism evidence="2 3">
    <name type="scientific">Methanimicrococcus hongohii</name>
    <dbReference type="NCBI Taxonomy" id="3028295"/>
    <lineage>
        <taxon>Archaea</taxon>
        <taxon>Methanobacteriati</taxon>
        <taxon>Methanobacteriota</taxon>
        <taxon>Stenosarchaea group</taxon>
        <taxon>Methanomicrobia</taxon>
        <taxon>Methanosarcinales</taxon>
        <taxon>Methanosarcinaceae</taxon>
        <taxon>Methanimicrococcus</taxon>
    </lineage>
</organism>
<dbReference type="GeneID" id="85194799"/>
<dbReference type="Proteomes" id="UP001302978">
    <property type="component" value="Chromosome"/>
</dbReference>
<protein>
    <recommendedName>
        <fullName evidence="1">DUF1638 domain-containing protein</fullName>
    </recommendedName>
</protein>
<gene>
    <name evidence="2" type="ORF">MmiHf6_03350</name>
</gene>
<dbReference type="RefSeq" id="WP_316558028.1">
    <property type="nucleotide sequence ID" value="NZ_CP131059.1"/>
</dbReference>
<dbReference type="KEGG" id="mehf:MmiHf6_03350"/>
<dbReference type="InterPro" id="IPR012437">
    <property type="entry name" value="DUF1638"/>
</dbReference>
<accession>A0AA96UYP7</accession>
<evidence type="ECO:0000313" key="2">
    <source>
        <dbReference type="EMBL" id="WNY23039.1"/>
    </source>
</evidence>
<dbReference type="EMBL" id="CP131059">
    <property type="protein sequence ID" value="WNY23039.1"/>
    <property type="molecule type" value="Genomic_DNA"/>
</dbReference>
<dbReference type="AlphaFoldDB" id="A0AA96UYP7"/>
<name>A0AA96UYP7_9EURY</name>
<feature type="domain" description="DUF1638" evidence="1">
    <location>
        <begin position="81"/>
        <end position="259"/>
    </location>
</feature>
<sequence length="272" mass="30717">MAIMGILACKMLQDEIVYLIQNDPDISDVVVIENGEHVEFIEKLDSLGISYRFVQKVEDLPDLNRDFPVSNNSLTLVVWQLDLGYHETPKLLKKRVYEDLPIFIPKADAILLFYGLCGNVLADVESDFKNENCPVIILRDKDGIIIDDCIGGALGGREEYAKVLKSFNGVGTFILTPMYASYSAEGFFGFGQAAGGFTDEQMFELNKYMFEASGYKQVANLETGLHYTPHVEENIQNFADKYHFKIINLGGGNQELFEDCYQKVKKILTFEK</sequence>
<reference evidence="2 3" key="1">
    <citation type="submission" date="2023-07" db="EMBL/GenBank/DDBJ databases">
        <title>Closed genoem sequence of Methanomicrococcus sp. Hf6.</title>
        <authorList>
            <person name="Poehlein A."/>
            <person name="Protasov E."/>
            <person name="Platt K."/>
            <person name="Reeh H."/>
            <person name="Daniel R."/>
            <person name="Brune A."/>
        </authorList>
    </citation>
    <scope>NUCLEOTIDE SEQUENCE [LARGE SCALE GENOMIC DNA]</scope>
    <source>
        <strain evidence="2 3">Hf6</strain>
    </source>
</reference>
<proteinExistence type="predicted"/>
<dbReference type="Pfam" id="PF07796">
    <property type="entry name" value="DUF1638"/>
    <property type="match status" value="1"/>
</dbReference>